<dbReference type="Proteomes" id="UP000356253">
    <property type="component" value="Unassembled WGS sequence"/>
</dbReference>
<evidence type="ECO:0000313" key="1">
    <source>
        <dbReference type="EMBL" id="VVV00304.1"/>
    </source>
</evidence>
<protein>
    <submittedName>
        <fullName evidence="1">Uncharacterized protein</fullName>
    </submittedName>
</protein>
<reference evidence="1" key="1">
    <citation type="submission" date="2019-09" db="EMBL/GenBank/DDBJ databases">
        <authorList>
            <person name="Rodrigo-Torres L."/>
            <person name="Arahal R. D."/>
            <person name="Lucena T."/>
        </authorList>
    </citation>
    <scope>NUCLEOTIDE SEQUENCE</scope>
    <source>
        <strain evidence="1">ISS653</strain>
    </source>
</reference>
<accession>A0AC61Y731</accession>
<organism evidence="1 2">
    <name type="scientific">Mesonia oceanica</name>
    <dbReference type="NCBI Taxonomy" id="2687242"/>
    <lineage>
        <taxon>Bacteria</taxon>
        <taxon>Pseudomonadati</taxon>
        <taxon>Bacteroidota</taxon>
        <taxon>Flavobacteriia</taxon>
        <taxon>Flavobacteriales</taxon>
        <taxon>Flavobacteriaceae</taxon>
        <taxon>Mesonia</taxon>
    </lineage>
</organism>
<gene>
    <name evidence="1" type="ORF">FVB9532_01573</name>
</gene>
<name>A0AC61Y731_9FLAO</name>
<dbReference type="EMBL" id="CABVMM010000005">
    <property type="protein sequence ID" value="VVV00304.1"/>
    <property type="molecule type" value="Genomic_DNA"/>
</dbReference>
<evidence type="ECO:0000313" key="2">
    <source>
        <dbReference type="Proteomes" id="UP000356253"/>
    </source>
</evidence>
<proteinExistence type="predicted"/>
<sequence>MLIHLKITGFLFIVLSLIHLFFPKYFNWKNELKSLSLINRQMMTIHTFFVALIVFLMGLLCLTSANELITTELGKTISLGLAVFWSLRLFIQFFGYSNELWKGKTFETFIHILFIILWTYISTIFWVNYFLINPSTNSLPS</sequence>
<keyword evidence="2" id="KW-1185">Reference proteome</keyword>
<comment type="caution">
    <text evidence="1">The sequence shown here is derived from an EMBL/GenBank/DDBJ whole genome shotgun (WGS) entry which is preliminary data.</text>
</comment>